<evidence type="ECO:0000313" key="3">
    <source>
        <dbReference type="Proteomes" id="UP000001610"/>
    </source>
</evidence>
<keyword evidence="3" id="KW-1185">Reference proteome</keyword>
<organism evidence="2 3">
    <name type="scientific">Cordyceps militaris (strain CM01)</name>
    <name type="common">Caterpillar fungus</name>
    <dbReference type="NCBI Taxonomy" id="983644"/>
    <lineage>
        <taxon>Eukaryota</taxon>
        <taxon>Fungi</taxon>
        <taxon>Dikarya</taxon>
        <taxon>Ascomycota</taxon>
        <taxon>Pezizomycotina</taxon>
        <taxon>Sordariomycetes</taxon>
        <taxon>Hypocreomycetidae</taxon>
        <taxon>Hypocreales</taxon>
        <taxon>Cordycipitaceae</taxon>
        <taxon>Cordyceps</taxon>
    </lineage>
</organism>
<sequence length="52" mass="6209">MRQNHGHLRAIHSIFIIFPNLNINILSLYHWYKPPFLTLTTQWTPGPLPLWT</sequence>
<dbReference type="KEGG" id="cmt:CCM_00710"/>
<dbReference type="Proteomes" id="UP000001610">
    <property type="component" value="Unassembled WGS sequence"/>
</dbReference>
<dbReference type="AlphaFoldDB" id="G3J5P8"/>
<accession>G3J5P8</accession>
<proteinExistence type="predicted"/>
<keyword evidence="1" id="KW-1133">Transmembrane helix</keyword>
<keyword evidence="1" id="KW-0472">Membrane</keyword>
<evidence type="ECO:0000313" key="2">
    <source>
        <dbReference type="EMBL" id="EGX96055.1"/>
    </source>
</evidence>
<gene>
    <name evidence="2" type="ORF">CCM_00710</name>
</gene>
<evidence type="ECO:0000256" key="1">
    <source>
        <dbReference type="SAM" id="Phobius"/>
    </source>
</evidence>
<dbReference type="RefSeq" id="XP_006665932.1">
    <property type="nucleotide sequence ID" value="XM_006665869.1"/>
</dbReference>
<dbReference type="InParanoid" id="G3J5P8"/>
<dbReference type="HOGENOM" id="CLU_3087148_0_0_1"/>
<dbReference type="GeneID" id="18162744"/>
<dbReference type="VEuPathDB" id="FungiDB:CCM_00710"/>
<reference evidence="2 3" key="1">
    <citation type="journal article" date="2011" name="Genome Biol.">
        <title>Genome sequence of the insect pathogenic fungus Cordyceps militaris, a valued traditional Chinese medicine.</title>
        <authorList>
            <person name="Zheng P."/>
            <person name="Xia Y."/>
            <person name="Xiao G."/>
            <person name="Xiong C."/>
            <person name="Hu X."/>
            <person name="Zhang S."/>
            <person name="Zheng H."/>
            <person name="Huang Y."/>
            <person name="Zhou Y."/>
            <person name="Wang S."/>
            <person name="Zhao G.P."/>
            <person name="Liu X."/>
            <person name="St Leger R.J."/>
            <person name="Wang C."/>
        </authorList>
    </citation>
    <scope>NUCLEOTIDE SEQUENCE [LARGE SCALE GENOMIC DNA]</scope>
    <source>
        <strain evidence="2 3">CM01</strain>
    </source>
</reference>
<name>G3J5P8_CORMM</name>
<dbReference type="EMBL" id="JH126399">
    <property type="protein sequence ID" value="EGX96055.1"/>
    <property type="molecule type" value="Genomic_DNA"/>
</dbReference>
<feature type="transmembrane region" description="Helical" evidence="1">
    <location>
        <begin position="12"/>
        <end position="32"/>
    </location>
</feature>
<keyword evidence="1" id="KW-0812">Transmembrane</keyword>
<protein>
    <submittedName>
        <fullName evidence="2">Uncharacterized protein</fullName>
    </submittedName>
</protein>